<accession>A0A8S5LGG0</accession>
<protein>
    <submittedName>
        <fullName evidence="1">Uncharacterized protein</fullName>
    </submittedName>
</protein>
<dbReference type="EMBL" id="BK014715">
    <property type="protein sequence ID" value="DAD69124.1"/>
    <property type="molecule type" value="Genomic_DNA"/>
</dbReference>
<evidence type="ECO:0000313" key="1">
    <source>
        <dbReference type="EMBL" id="DAD69124.1"/>
    </source>
</evidence>
<sequence length="35" mass="4060">MQHQNSFFQNSNLEGSVEDAPLFSFSQLHYSEILD</sequence>
<reference evidence="1" key="1">
    <citation type="journal article" date="2021" name="Proc. Natl. Acad. Sci. U.S.A.">
        <title>A Catalog of Tens of Thousands of Viruses from Human Metagenomes Reveals Hidden Associations with Chronic Diseases.</title>
        <authorList>
            <person name="Tisza M.J."/>
            <person name="Buck C.B."/>
        </authorList>
    </citation>
    <scope>NUCLEOTIDE SEQUENCE</scope>
    <source>
        <strain evidence="1">CtRD66</strain>
    </source>
</reference>
<name>A0A8S5LGG0_9CAUD</name>
<organism evidence="1">
    <name type="scientific">Myoviridae sp. ctRD66</name>
    <dbReference type="NCBI Taxonomy" id="2823544"/>
    <lineage>
        <taxon>Viruses</taxon>
        <taxon>Duplodnaviria</taxon>
        <taxon>Heunggongvirae</taxon>
        <taxon>Uroviricota</taxon>
        <taxon>Caudoviricetes</taxon>
    </lineage>
</organism>
<proteinExistence type="predicted"/>